<feature type="domain" description="tRNA/rRNA methyltransferase SpoU type" evidence="4">
    <location>
        <begin position="1191"/>
        <end position="1333"/>
    </location>
</feature>
<gene>
    <name evidence="5" type="primary">TRM3</name>
    <name evidence="5" type="ORF">BN1211_6246</name>
</gene>
<accession>A0A0H5CA13</accession>
<dbReference type="CDD" id="cd18091">
    <property type="entry name" value="SpoU-like_TRM3-like"/>
    <property type="match status" value="1"/>
</dbReference>
<organism evidence="5 6">
    <name type="scientific">Cyberlindnera jadinii (strain ATCC 18201 / CBS 1600 / BCRC 20928 / JCM 3617 / NBRC 0987 / NRRL Y-1542)</name>
    <name type="common">Torula yeast</name>
    <name type="synonym">Candida utilis</name>
    <dbReference type="NCBI Taxonomy" id="983966"/>
    <lineage>
        <taxon>Eukaryota</taxon>
        <taxon>Fungi</taxon>
        <taxon>Dikarya</taxon>
        <taxon>Ascomycota</taxon>
        <taxon>Saccharomycotina</taxon>
        <taxon>Saccharomycetes</taxon>
        <taxon>Phaffomycetales</taxon>
        <taxon>Phaffomycetaceae</taxon>
        <taxon>Cyberlindnera</taxon>
    </lineage>
</organism>
<dbReference type="EMBL" id="CDQK01000007">
    <property type="protein sequence ID" value="CEP25228.1"/>
    <property type="molecule type" value="Genomic_DNA"/>
</dbReference>
<dbReference type="FunFam" id="3.40.1280.10:FF:000022">
    <property type="entry name" value="Trm3p"/>
    <property type="match status" value="1"/>
</dbReference>
<proteinExistence type="predicted"/>
<evidence type="ECO:0000256" key="3">
    <source>
        <dbReference type="SAM" id="MobiDB-lite"/>
    </source>
</evidence>
<dbReference type="InterPro" id="IPR045330">
    <property type="entry name" value="TRM3/TARBP1"/>
</dbReference>
<dbReference type="InterPro" id="IPR029028">
    <property type="entry name" value="Alpha/beta_knot_MTases"/>
</dbReference>
<dbReference type="InterPro" id="IPR044748">
    <property type="entry name" value="Trm3/TARBP1_C"/>
</dbReference>
<keyword evidence="2" id="KW-0808">Transferase</keyword>
<evidence type="ECO:0000256" key="2">
    <source>
        <dbReference type="ARBA" id="ARBA00022679"/>
    </source>
</evidence>
<sequence length="1342" mass="152368">MSSIIRFLSDDQRKRVCEELLSDLSNQQNVQGLIELLDTFDDEALVGKIGSTVEGSLVEDLSGSSDELIRLLVKIPKSMLNVLNRSGSLILSYLSQRRNMVLAPDSVKLFDAEFEQHSGSDVEPDFSLENTLMFLEKVYSLGCTVGTLQLDKLVIFTLCVLNEQTTLRATKVLRWRNVADEELQRFTWDVIPLLINSSKDYHVTGGFILWLRFMISTSKNNTQSKALNTVIQTDEYWQWIQEGLTSSVHEHRKYCLSILKLSIQLLSTNVDNNLISFHIDRKAEIQEDWKRFCTLYEIVGVDTALNQAIAAQADIVQLLSTSSRIKPSWGLALLCTGFKGNMEAVRKYSLELMYSVPEKDLSIFAHDFLTSIFLKYALEGSHFQVKKVQSTFKCEYGERLERFISNVIRSLKKSSVELESVIRNIMALLANITTTYAPSRFYLASGLLKGLKGLHVLDSSMAQDLHKLFESTAEDDVCEIALQTVHLRLVKHLMPDIPLLLETLTRFVQYNGYELYMENIEFFHDYVSMYCSNVDVAFATREVEFQVIYYSLFNQYSLSDDFLKGLAKSGIELDSKLATSFSEYLSSLVQGEALDYSNTTHLVQLDMFKNSWGSVKLDALYKSVLKDLSIDKLVFFSAIFAKVSDCSDVQFFQFEQIEELYTALTSLKLDFKDKDVVASAFINIILAFLKMTPVSSNQVARVLEILTLELKNGVFKAYTSTCLVLQLLFKSYDDVDLISSMDILESIWDQITAERLILSQREMHLTFIDTLFDQKLLRDSINNEFNAKMILKIGNEIISVSQTRRCLLPRLSLKLLQYQRAFPSDFEVTEWIPELIINLLTLIQDNTNMFRIKNVLASKYDTELSMGTGDLYSKVYGPQEISTKVNIVSILCKVSSTFCDSYWQRLLDRFVVAKKRTDGTEELQRVYAFASLLLLSMKVSCELLDSSVQLLLSKLEKESSPWIRAYMEWICSINIIRSATNRSTLFNLFEDQGKPTLVTSSERIGFLVSQKLTGDERFQFFDEFTQKLIPNCASNKPLVRHFSNSLILSLYPEIESKGLKLPVNDILKCLFEEAKKSEITGKYRTGDALLWDVYEDFNLISIFGGVLCRISPREYDVITKDEFELYINDKESLSVPIGEAKHPSWSASENSNKATATTTEAQASPLQTKSGAWESVLDIDENARVVKRSDLIVVSSLVDKPPNLGGICRLCDVLGAGCMTVDDLRVKSHPQFKNVAVTADYWMPMEEVKIEDIAHFMREKKKEGYTLIGLEQTDKSVVLGRDTTFPKKSLFLLGKEAEGIPGDLLAELDWCVEIRQVGVIRSMNIQTATAVLVHAYATCCIE</sequence>
<name>A0A0H5CA13_CYBJN</name>
<dbReference type="PANTHER" id="PTHR12029">
    <property type="entry name" value="RNA METHYLTRANSFERASE"/>
    <property type="match status" value="1"/>
</dbReference>
<dbReference type="PANTHER" id="PTHR12029:SF11">
    <property type="entry name" value="METHYLTRANSFERASE TARBP1-RELATED"/>
    <property type="match status" value="1"/>
</dbReference>
<keyword evidence="1" id="KW-0489">Methyltransferase</keyword>
<evidence type="ECO:0000256" key="1">
    <source>
        <dbReference type="ARBA" id="ARBA00022603"/>
    </source>
</evidence>
<dbReference type="Gene3D" id="3.40.1280.10">
    <property type="match status" value="1"/>
</dbReference>
<evidence type="ECO:0000313" key="6">
    <source>
        <dbReference type="Proteomes" id="UP000038830"/>
    </source>
</evidence>
<dbReference type="SUPFAM" id="SSF75217">
    <property type="entry name" value="alpha/beta knot"/>
    <property type="match status" value="1"/>
</dbReference>
<dbReference type="InterPro" id="IPR029026">
    <property type="entry name" value="tRNA_m1G_MTases_N"/>
</dbReference>
<dbReference type="InterPro" id="IPR001537">
    <property type="entry name" value="SpoU_MeTrfase"/>
</dbReference>
<dbReference type="Pfam" id="PF00588">
    <property type="entry name" value="SpoU_methylase"/>
    <property type="match status" value="1"/>
</dbReference>
<feature type="compositionally biased region" description="Polar residues" evidence="3">
    <location>
        <begin position="1145"/>
        <end position="1165"/>
    </location>
</feature>
<dbReference type="GO" id="GO:0030488">
    <property type="term" value="P:tRNA methylation"/>
    <property type="evidence" value="ECO:0007669"/>
    <property type="project" value="InterPro"/>
</dbReference>
<reference evidence="6" key="1">
    <citation type="journal article" date="2015" name="J. Biotechnol.">
        <title>The structure of the Cyberlindnera jadinii genome and its relation to Candida utilis analyzed by the occurrence of single nucleotide polymorphisms.</title>
        <authorList>
            <person name="Rupp O."/>
            <person name="Brinkrolf K."/>
            <person name="Buerth C."/>
            <person name="Kunigo M."/>
            <person name="Schneider J."/>
            <person name="Jaenicke S."/>
            <person name="Goesmann A."/>
            <person name="Puehler A."/>
            <person name="Jaeger K.-E."/>
            <person name="Ernst J.F."/>
        </authorList>
    </citation>
    <scope>NUCLEOTIDE SEQUENCE [LARGE SCALE GENOMIC DNA]</scope>
    <source>
        <strain evidence="6">ATCC 18201 / CBS 1600 / BCRC 20928 / JCM 3617 / NBRC 0987 / NRRL Y-1542</strain>
    </source>
</reference>
<evidence type="ECO:0000259" key="4">
    <source>
        <dbReference type="Pfam" id="PF00588"/>
    </source>
</evidence>
<dbReference type="Proteomes" id="UP000038830">
    <property type="component" value="Unassembled WGS sequence"/>
</dbReference>
<protein>
    <submittedName>
        <fullName evidence="5">TRM3 protein</fullName>
    </submittedName>
</protein>
<evidence type="ECO:0000313" key="5">
    <source>
        <dbReference type="EMBL" id="CEP25228.1"/>
    </source>
</evidence>
<feature type="region of interest" description="Disordered" evidence="3">
    <location>
        <begin position="1141"/>
        <end position="1165"/>
    </location>
</feature>
<dbReference type="GO" id="GO:0016423">
    <property type="term" value="F:tRNA (guanine) methyltransferase activity"/>
    <property type="evidence" value="ECO:0007669"/>
    <property type="project" value="InterPro"/>
</dbReference>
<dbReference type="GO" id="GO:0003723">
    <property type="term" value="F:RNA binding"/>
    <property type="evidence" value="ECO:0007669"/>
    <property type="project" value="InterPro"/>
</dbReference>